<protein>
    <submittedName>
        <fullName evidence="3">Uncharacterized protein</fullName>
    </submittedName>
</protein>
<name>A0ABQ4XGP0_9ASTR</name>
<proteinExistence type="predicted"/>
<sequence length="80" mass="8084">MVLLVVILSAGRLVSAARTMVLLVVILSAGCSVSAVVSAANTSIHAAGLVCAGSIMFLLADLFLLVVSNHAGGTMYLLPE</sequence>
<keyword evidence="2" id="KW-0732">Signal</keyword>
<organism evidence="3 4">
    <name type="scientific">Tanacetum coccineum</name>
    <dbReference type="NCBI Taxonomy" id="301880"/>
    <lineage>
        <taxon>Eukaryota</taxon>
        <taxon>Viridiplantae</taxon>
        <taxon>Streptophyta</taxon>
        <taxon>Embryophyta</taxon>
        <taxon>Tracheophyta</taxon>
        <taxon>Spermatophyta</taxon>
        <taxon>Magnoliopsida</taxon>
        <taxon>eudicotyledons</taxon>
        <taxon>Gunneridae</taxon>
        <taxon>Pentapetalae</taxon>
        <taxon>asterids</taxon>
        <taxon>campanulids</taxon>
        <taxon>Asterales</taxon>
        <taxon>Asteraceae</taxon>
        <taxon>Asteroideae</taxon>
        <taxon>Anthemideae</taxon>
        <taxon>Anthemidinae</taxon>
        <taxon>Tanacetum</taxon>
    </lineage>
</organism>
<feature type="transmembrane region" description="Helical" evidence="1">
    <location>
        <begin position="46"/>
        <end position="67"/>
    </location>
</feature>
<evidence type="ECO:0000256" key="1">
    <source>
        <dbReference type="SAM" id="Phobius"/>
    </source>
</evidence>
<evidence type="ECO:0000313" key="3">
    <source>
        <dbReference type="EMBL" id="GJS64113.1"/>
    </source>
</evidence>
<accession>A0ABQ4XGP0</accession>
<feature type="chain" id="PRO_5046812473" evidence="2">
    <location>
        <begin position="17"/>
        <end position="80"/>
    </location>
</feature>
<keyword evidence="1" id="KW-0472">Membrane</keyword>
<comment type="caution">
    <text evidence="3">The sequence shown here is derived from an EMBL/GenBank/DDBJ whole genome shotgun (WGS) entry which is preliminary data.</text>
</comment>
<keyword evidence="4" id="KW-1185">Reference proteome</keyword>
<feature type="signal peptide" evidence="2">
    <location>
        <begin position="1"/>
        <end position="16"/>
    </location>
</feature>
<dbReference type="EMBL" id="BQNB010009479">
    <property type="protein sequence ID" value="GJS64113.1"/>
    <property type="molecule type" value="Genomic_DNA"/>
</dbReference>
<gene>
    <name evidence="3" type="ORF">Tco_0678677</name>
</gene>
<reference evidence="3" key="2">
    <citation type="submission" date="2022-01" db="EMBL/GenBank/DDBJ databases">
        <authorList>
            <person name="Yamashiro T."/>
            <person name="Shiraishi A."/>
            <person name="Satake H."/>
            <person name="Nakayama K."/>
        </authorList>
    </citation>
    <scope>NUCLEOTIDE SEQUENCE</scope>
</reference>
<keyword evidence="1" id="KW-1133">Transmembrane helix</keyword>
<evidence type="ECO:0000313" key="4">
    <source>
        <dbReference type="Proteomes" id="UP001151760"/>
    </source>
</evidence>
<keyword evidence="1" id="KW-0812">Transmembrane</keyword>
<dbReference type="Proteomes" id="UP001151760">
    <property type="component" value="Unassembled WGS sequence"/>
</dbReference>
<evidence type="ECO:0000256" key="2">
    <source>
        <dbReference type="SAM" id="SignalP"/>
    </source>
</evidence>
<feature type="transmembrane region" description="Helical" evidence="1">
    <location>
        <begin position="21"/>
        <end position="40"/>
    </location>
</feature>
<reference evidence="3" key="1">
    <citation type="journal article" date="2022" name="Int. J. Mol. Sci.">
        <title>Draft Genome of Tanacetum Coccineum: Genomic Comparison of Closely Related Tanacetum-Family Plants.</title>
        <authorList>
            <person name="Yamashiro T."/>
            <person name="Shiraishi A."/>
            <person name="Nakayama K."/>
            <person name="Satake H."/>
        </authorList>
    </citation>
    <scope>NUCLEOTIDE SEQUENCE</scope>
</reference>